<reference evidence="3" key="1">
    <citation type="journal article" date="2019" name="Int. J. Syst. Evol. Microbiol.">
        <title>The Global Catalogue of Microorganisms (GCM) 10K type strain sequencing project: providing services to taxonomists for standard genome sequencing and annotation.</title>
        <authorList>
            <consortium name="The Broad Institute Genomics Platform"/>
            <consortium name="The Broad Institute Genome Sequencing Center for Infectious Disease"/>
            <person name="Wu L."/>
            <person name="Ma J."/>
        </authorList>
    </citation>
    <scope>NUCLEOTIDE SEQUENCE [LARGE SCALE GENOMIC DNA]</scope>
    <source>
        <strain evidence="3">JCM 18952</strain>
    </source>
</reference>
<comment type="caution">
    <text evidence="2">The sequence shown here is derived from an EMBL/GenBank/DDBJ whole genome shotgun (WGS) entry which is preliminary data.</text>
</comment>
<sequence>MADEEKVAWTTVVSAGIGMLAFAAVVLLCNVAGSVVGEQNYSLQMLACVFVMAVPVWVMRAVLLKSSGGEGVGADERDLEITGRADQAQFRVLLLSSAIVLSLAFNETEHFWIASTIFAGLGLSVIVGAVVQLRGYRSGVRAW</sequence>
<evidence type="ECO:0000313" key="2">
    <source>
        <dbReference type="EMBL" id="GAA5227963.1"/>
    </source>
</evidence>
<protein>
    <recommendedName>
        <fullName evidence="4">DUF2178 domain-containing protein</fullName>
    </recommendedName>
</protein>
<keyword evidence="3" id="KW-1185">Reference proteome</keyword>
<feature type="transmembrane region" description="Helical" evidence="1">
    <location>
        <begin position="41"/>
        <end position="59"/>
    </location>
</feature>
<keyword evidence="1" id="KW-1133">Transmembrane helix</keyword>
<accession>A0ABP9TQ30</accession>
<keyword evidence="1" id="KW-0812">Transmembrane</keyword>
<proteinExistence type="predicted"/>
<evidence type="ECO:0008006" key="4">
    <source>
        <dbReference type="Google" id="ProtNLM"/>
    </source>
</evidence>
<feature type="transmembrane region" description="Helical" evidence="1">
    <location>
        <begin position="12"/>
        <end position="35"/>
    </location>
</feature>
<feature type="transmembrane region" description="Helical" evidence="1">
    <location>
        <begin position="111"/>
        <end position="131"/>
    </location>
</feature>
<keyword evidence="1" id="KW-0472">Membrane</keyword>
<dbReference type="Proteomes" id="UP001501257">
    <property type="component" value="Unassembled WGS sequence"/>
</dbReference>
<evidence type="ECO:0000256" key="1">
    <source>
        <dbReference type="SAM" id="Phobius"/>
    </source>
</evidence>
<gene>
    <name evidence="2" type="ORF">GCM10025778_24960</name>
</gene>
<evidence type="ECO:0000313" key="3">
    <source>
        <dbReference type="Proteomes" id="UP001501257"/>
    </source>
</evidence>
<dbReference type="RefSeq" id="WP_210100014.1">
    <property type="nucleotide sequence ID" value="NZ_BAABLK010000034.1"/>
</dbReference>
<name>A0ABP9TQ30_9MICC</name>
<organism evidence="2 3">
    <name type="scientific">Paeniglutamicibacter antarcticus</name>
    <dbReference type="NCBI Taxonomy" id="494023"/>
    <lineage>
        <taxon>Bacteria</taxon>
        <taxon>Bacillati</taxon>
        <taxon>Actinomycetota</taxon>
        <taxon>Actinomycetes</taxon>
        <taxon>Micrococcales</taxon>
        <taxon>Micrococcaceae</taxon>
        <taxon>Paeniglutamicibacter</taxon>
    </lineage>
</organism>
<dbReference type="EMBL" id="BAABLK010000034">
    <property type="protein sequence ID" value="GAA5227963.1"/>
    <property type="molecule type" value="Genomic_DNA"/>
</dbReference>